<comment type="caution">
    <text evidence="1">The sequence shown here is derived from an EMBL/GenBank/DDBJ whole genome shotgun (WGS) entry which is preliminary data.</text>
</comment>
<proteinExistence type="predicted"/>
<reference evidence="1 2" key="1">
    <citation type="journal article" date="2022" name="New Phytol.">
        <title>Ecological generalism drives hyperdiversity of secondary metabolite gene clusters in xylarialean endophytes.</title>
        <authorList>
            <person name="Franco M.E.E."/>
            <person name="Wisecaver J.H."/>
            <person name="Arnold A.E."/>
            <person name="Ju Y.M."/>
            <person name="Slot J.C."/>
            <person name="Ahrendt S."/>
            <person name="Moore L.P."/>
            <person name="Eastman K.E."/>
            <person name="Scott K."/>
            <person name="Konkel Z."/>
            <person name="Mondo S.J."/>
            <person name="Kuo A."/>
            <person name="Hayes R.D."/>
            <person name="Haridas S."/>
            <person name="Andreopoulos B."/>
            <person name="Riley R."/>
            <person name="LaButti K."/>
            <person name="Pangilinan J."/>
            <person name="Lipzen A."/>
            <person name="Amirebrahimi M."/>
            <person name="Yan J."/>
            <person name="Adam C."/>
            <person name="Keymanesh K."/>
            <person name="Ng V."/>
            <person name="Louie K."/>
            <person name="Northen T."/>
            <person name="Drula E."/>
            <person name="Henrissat B."/>
            <person name="Hsieh H.M."/>
            <person name="Youens-Clark K."/>
            <person name="Lutzoni F."/>
            <person name="Miadlikowska J."/>
            <person name="Eastwood D.C."/>
            <person name="Hamelin R.C."/>
            <person name="Grigoriev I.V."/>
            <person name="U'Ren J.M."/>
        </authorList>
    </citation>
    <scope>NUCLEOTIDE SEQUENCE [LARGE SCALE GENOMIC DNA]</scope>
    <source>
        <strain evidence="1 2">ER1909</strain>
    </source>
</reference>
<evidence type="ECO:0000313" key="1">
    <source>
        <dbReference type="EMBL" id="KAI6088958.1"/>
    </source>
</evidence>
<dbReference type="Proteomes" id="UP001497680">
    <property type="component" value="Unassembled WGS sequence"/>
</dbReference>
<name>A0ACC0D8Q4_9PEZI</name>
<dbReference type="EMBL" id="MU394298">
    <property type="protein sequence ID" value="KAI6088958.1"/>
    <property type="molecule type" value="Genomic_DNA"/>
</dbReference>
<protein>
    <submittedName>
        <fullName evidence="1">Uncharacterized protein</fullName>
    </submittedName>
</protein>
<accession>A0ACC0D8Q4</accession>
<evidence type="ECO:0000313" key="2">
    <source>
        <dbReference type="Proteomes" id="UP001497680"/>
    </source>
</evidence>
<sequence length="149" mass="15563">MQLTTSTVLATAVLAAGFAVAAPVSMAADVAEWTIEGLSRTCDDADATCLWTFTIDTAEEGVAVTPANYTVNATTSAPASQAIGGPQVFGNFTVTSTWSGQFGEGEGFTTLSVIDYARNLIVYPAYKDTQLPNGEVVTPDQSYPVQNIP</sequence>
<gene>
    <name evidence="1" type="ORF">F4821DRAFT_232628</name>
</gene>
<organism evidence="1 2">
    <name type="scientific">Hypoxylon rubiginosum</name>
    <dbReference type="NCBI Taxonomy" id="110542"/>
    <lineage>
        <taxon>Eukaryota</taxon>
        <taxon>Fungi</taxon>
        <taxon>Dikarya</taxon>
        <taxon>Ascomycota</taxon>
        <taxon>Pezizomycotina</taxon>
        <taxon>Sordariomycetes</taxon>
        <taxon>Xylariomycetidae</taxon>
        <taxon>Xylariales</taxon>
        <taxon>Hypoxylaceae</taxon>
        <taxon>Hypoxylon</taxon>
    </lineage>
</organism>
<keyword evidence="2" id="KW-1185">Reference proteome</keyword>